<comment type="caution">
    <text evidence="5">The sequence shown here is derived from an EMBL/GenBank/DDBJ whole genome shotgun (WGS) entry which is preliminary data.</text>
</comment>
<dbReference type="GO" id="GO:0016746">
    <property type="term" value="F:acyltransferase activity"/>
    <property type="evidence" value="ECO:0007669"/>
    <property type="project" value="UniProtKB-KW"/>
</dbReference>
<evidence type="ECO:0000313" key="6">
    <source>
        <dbReference type="Proteomes" id="UP000029050"/>
    </source>
</evidence>
<dbReference type="GO" id="GO:0004582">
    <property type="term" value="F:dolichyl-phosphate beta-D-mannosyltransferase activity"/>
    <property type="evidence" value="ECO:0007669"/>
    <property type="project" value="UniProtKB-EC"/>
</dbReference>
<dbReference type="GO" id="GO:0016020">
    <property type="term" value="C:membrane"/>
    <property type="evidence" value="ECO:0007669"/>
    <property type="project" value="GOC"/>
</dbReference>
<dbReference type="PANTHER" id="PTHR43398">
    <property type="entry name" value="DOLICHOL-PHOSPHATE MANNOSYLTRANSFERASE SUBUNIT 1"/>
    <property type="match status" value="1"/>
</dbReference>
<keyword evidence="5" id="KW-0449">Lipoprotein</keyword>
<organism evidence="5 6">
    <name type="scientific">Bifidobacterium psychraerophilum</name>
    <dbReference type="NCBI Taxonomy" id="218140"/>
    <lineage>
        <taxon>Bacteria</taxon>
        <taxon>Bacillati</taxon>
        <taxon>Actinomycetota</taxon>
        <taxon>Actinomycetes</taxon>
        <taxon>Bifidobacteriales</taxon>
        <taxon>Bifidobacteriaceae</taxon>
        <taxon>Bifidobacterium</taxon>
    </lineage>
</organism>
<name>A0A087CBY5_9BIFI</name>
<dbReference type="InterPro" id="IPR039528">
    <property type="entry name" value="DPM1-like"/>
</dbReference>
<dbReference type="AlphaFoldDB" id="A0A087CBY5"/>
<protein>
    <submittedName>
        <fullName evidence="5">Apolipoprotein n-acyltransferase Lnt/dolichol-phosphate-mannosyl transferase Dpm1</fullName>
        <ecNumber evidence="5">2.4.1.83</ecNumber>
    </submittedName>
</protein>
<keyword evidence="3 5" id="KW-0808">Transferase</keyword>
<dbReference type="STRING" id="218140.BPSY_2137"/>
<evidence type="ECO:0000256" key="3">
    <source>
        <dbReference type="ARBA" id="ARBA00022679"/>
    </source>
</evidence>
<proteinExistence type="inferred from homology"/>
<keyword evidence="5" id="KW-0012">Acyltransferase</keyword>
<comment type="similarity">
    <text evidence="1">Belongs to the glycosyltransferase 2 family.</text>
</comment>
<dbReference type="eggNOG" id="COG1216">
    <property type="taxonomic scope" value="Bacteria"/>
</dbReference>
<evidence type="ECO:0000256" key="2">
    <source>
        <dbReference type="ARBA" id="ARBA00022676"/>
    </source>
</evidence>
<dbReference type="CDD" id="cd06442">
    <property type="entry name" value="DPM1_like"/>
    <property type="match status" value="1"/>
</dbReference>
<dbReference type="PANTHER" id="PTHR43398:SF1">
    <property type="entry name" value="DOLICHOL-PHOSPHATE MANNOSYLTRANSFERASE SUBUNIT 1"/>
    <property type="match status" value="1"/>
</dbReference>
<dbReference type="EC" id="2.4.1.83" evidence="5"/>
<evidence type="ECO:0000256" key="1">
    <source>
        <dbReference type="ARBA" id="ARBA00006739"/>
    </source>
</evidence>
<gene>
    <name evidence="5" type="ORF">BPSY_2137</name>
</gene>
<dbReference type="EMBL" id="JGZI01000011">
    <property type="protein sequence ID" value="KFI80785.1"/>
    <property type="molecule type" value="Genomic_DNA"/>
</dbReference>
<sequence length="256" mass="28457">MADSSTQQDGRAFHHHDRTLVVMPTYNEADNLGPTLSGVFSCTHRADVLVVDDNSPDGTGRMADFMAQGEARLHVLHRKAKNGLGPAYIEGFHWALEHDYDIICEMDMDGSHRPQDLARMLDVMARNPHVGLVVGSRRVKGGQTVNWPMIRDVISRTGSWYARRMLALPVKDVTAGFRAYRASLLEQIDLEGIEANGYVFQVDMTRRAHQAGATILEVPIAFIERTRGASKMGSGIVLEAMLRVTGWGAERMIKRS</sequence>
<evidence type="ECO:0000259" key="4">
    <source>
        <dbReference type="Pfam" id="PF00535"/>
    </source>
</evidence>
<feature type="domain" description="Glycosyltransferase 2-like" evidence="4">
    <location>
        <begin position="21"/>
        <end position="188"/>
    </location>
</feature>
<evidence type="ECO:0000313" key="5">
    <source>
        <dbReference type="EMBL" id="KFI80785.1"/>
    </source>
</evidence>
<reference evidence="5 6" key="1">
    <citation type="submission" date="2014-03" db="EMBL/GenBank/DDBJ databases">
        <title>Genomics of Bifidobacteria.</title>
        <authorList>
            <person name="Ventura M."/>
            <person name="Milani C."/>
            <person name="Lugli G.A."/>
        </authorList>
    </citation>
    <scope>NUCLEOTIDE SEQUENCE [LARGE SCALE GENOMIC DNA]</scope>
    <source>
        <strain evidence="5 6">LMG 21775</strain>
    </source>
</reference>
<dbReference type="Gene3D" id="3.90.550.10">
    <property type="entry name" value="Spore Coat Polysaccharide Biosynthesis Protein SpsA, Chain A"/>
    <property type="match status" value="1"/>
</dbReference>
<dbReference type="Pfam" id="PF00535">
    <property type="entry name" value="Glycos_transf_2"/>
    <property type="match status" value="1"/>
</dbReference>
<dbReference type="InterPro" id="IPR001173">
    <property type="entry name" value="Glyco_trans_2-like"/>
</dbReference>
<dbReference type="SUPFAM" id="SSF53448">
    <property type="entry name" value="Nucleotide-diphospho-sugar transferases"/>
    <property type="match status" value="1"/>
</dbReference>
<dbReference type="GeneID" id="98299240"/>
<dbReference type="Proteomes" id="UP000029050">
    <property type="component" value="Unassembled WGS sequence"/>
</dbReference>
<keyword evidence="2 5" id="KW-0328">Glycosyltransferase</keyword>
<keyword evidence="6" id="KW-1185">Reference proteome</keyword>
<dbReference type="FunFam" id="3.90.550.10:FF:000122">
    <property type="entry name" value="Dolichol-phosphate mannosyltransferase subunit 1"/>
    <property type="match status" value="1"/>
</dbReference>
<accession>A0A087CBY5</accession>
<dbReference type="GO" id="GO:0009247">
    <property type="term" value="P:glycolipid biosynthetic process"/>
    <property type="evidence" value="ECO:0007669"/>
    <property type="project" value="TreeGrafter"/>
</dbReference>
<dbReference type="RefSeq" id="WP_051921985.1">
    <property type="nucleotide sequence ID" value="NZ_JGZI01000011.1"/>
</dbReference>
<dbReference type="InterPro" id="IPR029044">
    <property type="entry name" value="Nucleotide-diphossugar_trans"/>
</dbReference>
<dbReference type="OrthoDB" id="9810303at2"/>